<reference evidence="1 2" key="1">
    <citation type="submission" date="2013-11" db="EMBL/GenBank/DDBJ databases">
        <title>Opisthorchis viverrini - life in the bile duct.</title>
        <authorList>
            <person name="Young N.D."/>
            <person name="Nagarajan N."/>
            <person name="Lin S.J."/>
            <person name="Korhonen P.K."/>
            <person name="Jex A.R."/>
            <person name="Hall R.S."/>
            <person name="Safavi-Hemami H."/>
            <person name="Kaewkong W."/>
            <person name="Bertrand D."/>
            <person name="Gao S."/>
            <person name="Seet Q."/>
            <person name="Wongkham S."/>
            <person name="Teh B.T."/>
            <person name="Wongkham C."/>
            <person name="Intapan P.M."/>
            <person name="Maleewong W."/>
            <person name="Yang X."/>
            <person name="Hu M."/>
            <person name="Wang Z."/>
            <person name="Hofmann A."/>
            <person name="Sternberg P.W."/>
            <person name="Tan P."/>
            <person name="Wang J."/>
            <person name="Gasser R.B."/>
        </authorList>
    </citation>
    <scope>NUCLEOTIDE SEQUENCE [LARGE SCALE GENOMIC DNA]</scope>
</reference>
<dbReference type="OrthoDB" id="6252874at2759"/>
<protein>
    <recommendedName>
        <fullName evidence="3">Reverse transcriptase domain-containing protein</fullName>
    </recommendedName>
</protein>
<name>A0A074YXK9_OPIVI</name>
<dbReference type="CTD" id="20329677"/>
<dbReference type="GeneID" id="20329677"/>
<dbReference type="PANTHER" id="PTHR47027:SF20">
    <property type="entry name" value="REVERSE TRANSCRIPTASE-LIKE PROTEIN WITH RNA-DIRECTED DNA POLYMERASE DOMAIN"/>
    <property type="match status" value="1"/>
</dbReference>
<dbReference type="PANTHER" id="PTHR47027">
    <property type="entry name" value="REVERSE TRANSCRIPTASE DOMAIN-CONTAINING PROTEIN"/>
    <property type="match status" value="1"/>
</dbReference>
<sequence length="135" mass="15459">MQIILSNLSNSASRFGMRFTPAKCKMLLRDWVGSNPSLVLADEPIELVDKFTYRGSCHGGLTKDDISIRIGKARAAFANLRHLWRRRDIRFSVKGRVYNAAVRSILLYGSETWPLRAEDVKRLSWKEEDLCCRAV</sequence>
<dbReference type="AlphaFoldDB" id="A0A074YXK9"/>
<dbReference type="Proteomes" id="UP000054324">
    <property type="component" value="Unassembled WGS sequence"/>
</dbReference>
<proteinExistence type="predicted"/>
<keyword evidence="2" id="KW-1185">Reference proteome</keyword>
<accession>A0A074YXK9</accession>
<dbReference type="EMBL" id="KL597182">
    <property type="protein sequence ID" value="KER19536.1"/>
    <property type="molecule type" value="Genomic_DNA"/>
</dbReference>
<organism evidence="1 2">
    <name type="scientific">Opisthorchis viverrini</name>
    <name type="common">Southeast Asian liver fluke</name>
    <dbReference type="NCBI Taxonomy" id="6198"/>
    <lineage>
        <taxon>Eukaryota</taxon>
        <taxon>Metazoa</taxon>
        <taxon>Spiralia</taxon>
        <taxon>Lophotrochozoa</taxon>
        <taxon>Platyhelminthes</taxon>
        <taxon>Trematoda</taxon>
        <taxon>Digenea</taxon>
        <taxon>Opisthorchiida</taxon>
        <taxon>Opisthorchiata</taxon>
        <taxon>Opisthorchiidae</taxon>
        <taxon>Opisthorchis</taxon>
    </lineage>
</organism>
<feature type="non-terminal residue" evidence="1">
    <location>
        <position position="135"/>
    </location>
</feature>
<evidence type="ECO:0008006" key="3">
    <source>
        <dbReference type="Google" id="ProtNLM"/>
    </source>
</evidence>
<evidence type="ECO:0000313" key="2">
    <source>
        <dbReference type="Proteomes" id="UP000054324"/>
    </source>
</evidence>
<gene>
    <name evidence="1" type="ORF">T265_15512</name>
</gene>
<dbReference type="RefSeq" id="XP_009176714.1">
    <property type="nucleotide sequence ID" value="XM_009178450.1"/>
</dbReference>
<evidence type="ECO:0000313" key="1">
    <source>
        <dbReference type="EMBL" id="KER19536.1"/>
    </source>
</evidence>
<dbReference type="STRING" id="6198.A0A074YXK9"/>
<dbReference type="KEGG" id="ovi:T265_15512"/>